<keyword evidence="1" id="KW-0732">Signal</keyword>
<dbReference type="Proteomes" id="UP000678499">
    <property type="component" value="Unassembled WGS sequence"/>
</dbReference>
<reference evidence="3" key="1">
    <citation type="submission" date="2020-11" db="EMBL/GenBank/DDBJ databases">
        <authorList>
            <person name="Tran Van P."/>
        </authorList>
    </citation>
    <scope>NUCLEOTIDE SEQUENCE</scope>
</reference>
<dbReference type="GO" id="GO:0042302">
    <property type="term" value="F:structural constituent of cuticle"/>
    <property type="evidence" value="ECO:0007669"/>
    <property type="project" value="InterPro"/>
</dbReference>
<dbReference type="InterPro" id="IPR033778">
    <property type="entry name" value="CPCFC"/>
</dbReference>
<feature type="signal peptide" evidence="1">
    <location>
        <begin position="1"/>
        <end position="19"/>
    </location>
</feature>
<dbReference type="EMBL" id="CAJPEX010005276">
    <property type="protein sequence ID" value="CAG0923513.1"/>
    <property type="molecule type" value="Genomic_DNA"/>
</dbReference>
<dbReference type="AlphaFoldDB" id="A0A7R9GJG0"/>
<sequence length="155" mass="16419">MALIALIFAAVLMVTVSSASHLPAKYPVGVNPAACPNYPYCNQLVDPTSGYAVAPYNKLTYAVRPLAPIVYSAYPYAYATPGGDKYPANVNPAECVNYPYCHDGIYGNHAVGTFKSGYTGVVPVVHAIAKNYGGYATKYPAGVNPAACPNYPFCH</sequence>
<organism evidence="3">
    <name type="scientific">Notodromas monacha</name>
    <dbReference type="NCBI Taxonomy" id="399045"/>
    <lineage>
        <taxon>Eukaryota</taxon>
        <taxon>Metazoa</taxon>
        <taxon>Ecdysozoa</taxon>
        <taxon>Arthropoda</taxon>
        <taxon>Crustacea</taxon>
        <taxon>Oligostraca</taxon>
        <taxon>Ostracoda</taxon>
        <taxon>Podocopa</taxon>
        <taxon>Podocopida</taxon>
        <taxon>Cypridocopina</taxon>
        <taxon>Cypridoidea</taxon>
        <taxon>Cyprididae</taxon>
        <taxon>Notodromas</taxon>
    </lineage>
</organism>
<dbReference type="OrthoDB" id="8186685at2759"/>
<evidence type="ECO:0000313" key="4">
    <source>
        <dbReference type="Proteomes" id="UP000678499"/>
    </source>
</evidence>
<dbReference type="Pfam" id="PF17223">
    <property type="entry name" value="CPCFC"/>
    <property type="match status" value="2"/>
</dbReference>
<feature type="chain" id="PRO_5036210798" description="Cuticle protein CPCFC domain-containing protein" evidence="1">
    <location>
        <begin position="20"/>
        <end position="155"/>
    </location>
</feature>
<dbReference type="EMBL" id="OA887313">
    <property type="protein sequence ID" value="CAD7283361.1"/>
    <property type="molecule type" value="Genomic_DNA"/>
</dbReference>
<evidence type="ECO:0000256" key="1">
    <source>
        <dbReference type="SAM" id="SignalP"/>
    </source>
</evidence>
<feature type="domain" description="Cuticle protein CPCFC" evidence="2">
    <location>
        <begin position="26"/>
        <end position="42"/>
    </location>
</feature>
<protein>
    <recommendedName>
        <fullName evidence="2">Cuticle protein CPCFC domain-containing protein</fullName>
    </recommendedName>
</protein>
<evidence type="ECO:0000313" key="3">
    <source>
        <dbReference type="EMBL" id="CAD7283361.1"/>
    </source>
</evidence>
<evidence type="ECO:0000259" key="2">
    <source>
        <dbReference type="Pfam" id="PF17223"/>
    </source>
</evidence>
<name>A0A7R9GJG0_9CRUS</name>
<gene>
    <name evidence="3" type="ORF">NMOB1V02_LOCUS10977</name>
</gene>
<keyword evidence="4" id="KW-1185">Reference proteome</keyword>
<accession>A0A7R9GJG0</accession>
<feature type="domain" description="Cuticle protein CPCFC" evidence="2">
    <location>
        <begin position="139"/>
        <end position="155"/>
    </location>
</feature>
<proteinExistence type="predicted"/>